<dbReference type="Proteomes" id="UP000289323">
    <property type="component" value="Unassembled WGS sequence"/>
</dbReference>
<protein>
    <submittedName>
        <fullName evidence="1">03fdef47-83cb-4a6d-95c8-b278d80cf4fc</fullName>
    </submittedName>
</protein>
<reference evidence="1 2" key="1">
    <citation type="submission" date="2018-04" db="EMBL/GenBank/DDBJ databases">
        <authorList>
            <person name="Huttner S."/>
            <person name="Dainat J."/>
        </authorList>
    </citation>
    <scope>NUCLEOTIDE SEQUENCE [LARGE SCALE GENOMIC DNA]</scope>
</reference>
<evidence type="ECO:0000313" key="2">
    <source>
        <dbReference type="Proteomes" id="UP000289323"/>
    </source>
</evidence>
<dbReference type="AlphaFoldDB" id="A0A446BK24"/>
<accession>A0A446BK24</accession>
<organism evidence="1 2">
    <name type="scientific">Thermothielavioides terrestris</name>
    <dbReference type="NCBI Taxonomy" id="2587410"/>
    <lineage>
        <taxon>Eukaryota</taxon>
        <taxon>Fungi</taxon>
        <taxon>Dikarya</taxon>
        <taxon>Ascomycota</taxon>
        <taxon>Pezizomycotina</taxon>
        <taxon>Sordariomycetes</taxon>
        <taxon>Sordariomycetidae</taxon>
        <taxon>Sordariales</taxon>
        <taxon>Chaetomiaceae</taxon>
        <taxon>Thermothielavioides</taxon>
    </lineage>
</organism>
<sequence length="193" mass="20381">MSPTRSSSSAWPIPRRPSARQQLFNNGFGAREADTAALAARPDVLTYLHQRAAGGGRRAAHTRATTRTLACLSCSAESMTRAPPRAASATPTCGCRACNNKSRCVSCSATASTGFRTGSRIHRLLPAGGSHPRYLGNLGIEENPGTGVTMRPARYAVRHGQSAVSKLVLPVTASGAVWFGGWLMKQGLSLVLY</sequence>
<evidence type="ECO:0000313" key="1">
    <source>
        <dbReference type="EMBL" id="SPQ22841.1"/>
    </source>
</evidence>
<proteinExistence type="predicted"/>
<gene>
    <name evidence="1" type="ORF">TT172_LOCUS5260</name>
</gene>
<dbReference type="EMBL" id="OUUZ01000009">
    <property type="protein sequence ID" value="SPQ22841.1"/>
    <property type="molecule type" value="Genomic_DNA"/>
</dbReference>
<name>A0A446BK24_9PEZI</name>